<dbReference type="Proteomes" id="UP000683246">
    <property type="component" value="Chromosome"/>
</dbReference>
<dbReference type="GO" id="GO:0016853">
    <property type="term" value="F:isomerase activity"/>
    <property type="evidence" value="ECO:0007669"/>
    <property type="project" value="UniProtKB-KW"/>
</dbReference>
<dbReference type="InterPro" id="IPR036237">
    <property type="entry name" value="Xyl_isomerase-like_sf"/>
</dbReference>
<dbReference type="InterPro" id="IPR050417">
    <property type="entry name" value="Sugar_Epim/Isomerase"/>
</dbReference>
<dbReference type="SUPFAM" id="SSF51658">
    <property type="entry name" value="Xylose isomerase-like"/>
    <property type="match status" value="1"/>
</dbReference>
<keyword evidence="1 3" id="KW-0413">Isomerase</keyword>
<accession>A0A8J8MNA4</accession>
<dbReference type="InterPro" id="IPR013022">
    <property type="entry name" value="Xyl_isomerase-like_TIM-brl"/>
</dbReference>
<dbReference type="Gene3D" id="3.20.20.150">
    <property type="entry name" value="Divalent-metal-dependent TIM barrel enzymes"/>
    <property type="match status" value="1"/>
</dbReference>
<organism evidence="3 4">
    <name type="scientific">Vallitalea pronyensis</name>
    <dbReference type="NCBI Taxonomy" id="1348613"/>
    <lineage>
        <taxon>Bacteria</taxon>
        <taxon>Bacillati</taxon>
        <taxon>Bacillota</taxon>
        <taxon>Clostridia</taxon>
        <taxon>Lachnospirales</taxon>
        <taxon>Vallitaleaceae</taxon>
        <taxon>Vallitalea</taxon>
    </lineage>
</organism>
<dbReference type="KEGG" id="vpy:HZI73_20645"/>
<sequence>MKFGVHLSTFTKTWNENYYPYFKDVKAWGYDGVEFPLMSPDDFDVQKAKAQLKAYDLACTCGTGMNPGRDIGSAHKDVNQEGVKHLKKCIDICHTLESDCLGGVLYAPWGMCISRQEGKDNIQRSLENLSRIGDYAKEKGVYLALEMINRYESYFLNTVADGLDYLNRINHDHIKLHLDTFHANIEEKSIKDALISGGKEIYHVHFCENDRGIVGTGSINWAQVKEGLEAISYDRWITIENFVMGNCEVGKDVFIWRDIEDSGLVAVKESIGFLKTLFSR</sequence>
<dbReference type="AlphaFoldDB" id="A0A8J8MNA4"/>
<keyword evidence="4" id="KW-1185">Reference proteome</keyword>
<proteinExistence type="predicted"/>
<evidence type="ECO:0000256" key="1">
    <source>
        <dbReference type="ARBA" id="ARBA00023235"/>
    </source>
</evidence>
<dbReference type="PANTHER" id="PTHR43489">
    <property type="entry name" value="ISOMERASE"/>
    <property type="match status" value="1"/>
</dbReference>
<feature type="domain" description="Xylose isomerase-like TIM barrel" evidence="2">
    <location>
        <begin position="22"/>
        <end position="245"/>
    </location>
</feature>
<dbReference type="RefSeq" id="WP_212695255.1">
    <property type="nucleotide sequence ID" value="NZ_CP058649.1"/>
</dbReference>
<evidence type="ECO:0000259" key="2">
    <source>
        <dbReference type="Pfam" id="PF01261"/>
    </source>
</evidence>
<dbReference type="PANTHER" id="PTHR43489:SF7">
    <property type="entry name" value="3-DEHYDRO-D-GULOSIDE 4-EPIMERASE-RELATED"/>
    <property type="match status" value="1"/>
</dbReference>
<gene>
    <name evidence="3" type="ORF">HZI73_20645</name>
</gene>
<name>A0A8J8MNA4_9FIRM</name>
<protein>
    <submittedName>
        <fullName evidence="3">Sugar phosphate isomerase/epimerase</fullName>
    </submittedName>
</protein>
<evidence type="ECO:0000313" key="3">
    <source>
        <dbReference type="EMBL" id="QUI24562.1"/>
    </source>
</evidence>
<dbReference type="Pfam" id="PF01261">
    <property type="entry name" value="AP_endonuc_2"/>
    <property type="match status" value="1"/>
</dbReference>
<evidence type="ECO:0000313" key="4">
    <source>
        <dbReference type="Proteomes" id="UP000683246"/>
    </source>
</evidence>
<reference evidence="3" key="1">
    <citation type="submission" date="2020-07" db="EMBL/GenBank/DDBJ databases">
        <title>Vallitalea pronyensis genome.</title>
        <authorList>
            <person name="Postec A."/>
        </authorList>
    </citation>
    <scope>NUCLEOTIDE SEQUENCE</scope>
    <source>
        <strain evidence="3">FatNI3</strain>
    </source>
</reference>
<dbReference type="EMBL" id="CP058649">
    <property type="protein sequence ID" value="QUI24562.1"/>
    <property type="molecule type" value="Genomic_DNA"/>
</dbReference>